<evidence type="ECO:0000313" key="9">
    <source>
        <dbReference type="EMBL" id="APH15827.1"/>
    </source>
</evidence>
<dbReference type="InterPro" id="IPR005790">
    <property type="entry name" value="DNA_polIII_delta"/>
</dbReference>
<reference evidence="9 10" key="1">
    <citation type="submission" date="2015-11" db="EMBL/GenBank/DDBJ databases">
        <authorList>
            <person name="Hill K.K."/>
            <person name="Shirey T.B."/>
            <person name="Raphael B."/>
            <person name="Daligault H.E."/>
            <person name="Davenport K.W."/>
            <person name="Bruce D.C."/>
            <person name="Foley B.T."/>
            <person name="Johnson S.L."/>
        </authorList>
    </citation>
    <scope>NUCLEOTIDE SEQUENCE [LARGE SCALE GENOMIC DNA]</scope>
    <source>
        <strain evidence="9 10">CDC_1632</strain>
    </source>
</reference>
<evidence type="ECO:0000256" key="6">
    <source>
        <dbReference type="ARBA" id="ARBA00034754"/>
    </source>
</evidence>
<dbReference type="GO" id="GO:0003887">
    <property type="term" value="F:DNA-directed DNA polymerase activity"/>
    <property type="evidence" value="ECO:0007669"/>
    <property type="project" value="UniProtKB-KW"/>
</dbReference>
<keyword evidence="2 9" id="KW-0808">Transferase</keyword>
<proteinExistence type="inferred from homology"/>
<accession>A0A1J1CT54</accession>
<dbReference type="PANTHER" id="PTHR34388">
    <property type="entry name" value="DNA POLYMERASE III SUBUNIT DELTA"/>
    <property type="match status" value="1"/>
</dbReference>
<protein>
    <recommendedName>
        <fullName evidence="1">DNA-directed DNA polymerase</fullName>
        <ecNumber evidence="1">2.7.7.7</ecNumber>
    </recommendedName>
</protein>
<feature type="domain" description="DNA polymerase III delta subunit-like C-terminal" evidence="8">
    <location>
        <begin position="206"/>
        <end position="320"/>
    </location>
</feature>
<evidence type="ECO:0000256" key="3">
    <source>
        <dbReference type="ARBA" id="ARBA00022695"/>
    </source>
</evidence>
<dbReference type="Pfam" id="PF21694">
    <property type="entry name" value="DNA_pol3_delta_C"/>
    <property type="match status" value="1"/>
</dbReference>
<comment type="catalytic activity">
    <reaction evidence="7">
        <text>DNA(n) + a 2'-deoxyribonucleoside 5'-triphosphate = DNA(n+1) + diphosphate</text>
        <dbReference type="Rhea" id="RHEA:22508"/>
        <dbReference type="Rhea" id="RHEA-COMP:17339"/>
        <dbReference type="Rhea" id="RHEA-COMP:17340"/>
        <dbReference type="ChEBI" id="CHEBI:33019"/>
        <dbReference type="ChEBI" id="CHEBI:61560"/>
        <dbReference type="ChEBI" id="CHEBI:173112"/>
        <dbReference type="EC" id="2.7.7.7"/>
    </reaction>
</comment>
<gene>
    <name evidence="9" type="primary">holA</name>
    <name evidence="9" type="ORF">NPD5_3797</name>
</gene>
<evidence type="ECO:0000256" key="4">
    <source>
        <dbReference type="ARBA" id="ARBA00022705"/>
    </source>
</evidence>
<dbReference type="InterPro" id="IPR027417">
    <property type="entry name" value="P-loop_NTPase"/>
</dbReference>
<organism evidence="9 10">
    <name type="scientific">Clostridium sporogenes</name>
    <dbReference type="NCBI Taxonomy" id="1509"/>
    <lineage>
        <taxon>Bacteria</taxon>
        <taxon>Bacillati</taxon>
        <taxon>Bacillota</taxon>
        <taxon>Clostridia</taxon>
        <taxon>Eubacteriales</taxon>
        <taxon>Clostridiaceae</taxon>
        <taxon>Clostridium</taxon>
    </lineage>
</organism>
<evidence type="ECO:0000256" key="1">
    <source>
        <dbReference type="ARBA" id="ARBA00012417"/>
    </source>
</evidence>
<comment type="similarity">
    <text evidence="6">Belongs to the DNA polymerase HolA subunit family.</text>
</comment>
<evidence type="ECO:0000256" key="7">
    <source>
        <dbReference type="ARBA" id="ARBA00049244"/>
    </source>
</evidence>
<dbReference type="Gene3D" id="1.20.272.10">
    <property type="match status" value="1"/>
</dbReference>
<evidence type="ECO:0000313" key="10">
    <source>
        <dbReference type="Proteomes" id="UP000182204"/>
    </source>
</evidence>
<dbReference type="NCBIfam" id="TIGR01128">
    <property type="entry name" value="holA"/>
    <property type="match status" value="1"/>
</dbReference>
<dbReference type="AlphaFoldDB" id="A0A1J1CT54"/>
<dbReference type="SUPFAM" id="SSF48019">
    <property type="entry name" value="post-AAA+ oligomerization domain-like"/>
    <property type="match status" value="1"/>
</dbReference>
<dbReference type="EC" id="2.7.7.7" evidence="1"/>
<dbReference type="PANTHER" id="PTHR34388:SF1">
    <property type="entry name" value="DNA POLYMERASE III SUBUNIT DELTA"/>
    <property type="match status" value="1"/>
</dbReference>
<dbReference type="InterPro" id="IPR048466">
    <property type="entry name" value="DNA_pol3_delta-like_C"/>
</dbReference>
<dbReference type="GO" id="GO:0003677">
    <property type="term" value="F:DNA binding"/>
    <property type="evidence" value="ECO:0007669"/>
    <property type="project" value="InterPro"/>
</dbReference>
<keyword evidence="4" id="KW-0235">DNA replication</keyword>
<dbReference type="Gene3D" id="3.40.50.300">
    <property type="entry name" value="P-loop containing nucleotide triphosphate hydrolases"/>
    <property type="match status" value="1"/>
</dbReference>
<dbReference type="RefSeq" id="WP_072586991.1">
    <property type="nucleotide sequence ID" value="NZ_CP013241.1"/>
</dbReference>
<sequence>MENITNIKTINSNKILLITDNVTAFNKTKKLLCSQIVNPQLNINKVDFKIVEEENEFKKIIDTVPFMDSKRVILMEVPLFKTGIGKKINGLLKALKSIPNETNIFLYSYIKDKRTNINKNPEIKKFIKNDFFIINGEFQSDYVKKVCNSIFARHNTTITNEALDLFVNKTLNIDIALQEIKKLLCLNKNTLDIEDIINCISSYNDDDIFDLTDSISKKDVNGYFNTLKNLLDKGEKPVGVFYTLLNHIKMLQEARLFQVNNHSLDSFVKFTGKNPYYCKLIYESSNNFTKEELDKSLIAFMGNDTRIKFSSNPNIVLEELSFKLFCN</sequence>
<evidence type="ECO:0000259" key="8">
    <source>
        <dbReference type="Pfam" id="PF21694"/>
    </source>
</evidence>
<dbReference type="GO" id="GO:0009360">
    <property type="term" value="C:DNA polymerase III complex"/>
    <property type="evidence" value="ECO:0007669"/>
    <property type="project" value="TreeGrafter"/>
</dbReference>
<keyword evidence="3 9" id="KW-0548">Nucleotidyltransferase</keyword>
<keyword evidence="5" id="KW-0239">DNA-directed DNA polymerase</keyword>
<dbReference type="GO" id="GO:0006261">
    <property type="term" value="P:DNA-templated DNA replication"/>
    <property type="evidence" value="ECO:0007669"/>
    <property type="project" value="TreeGrafter"/>
</dbReference>
<evidence type="ECO:0000256" key="2">
    <source>
        <dbReference type="ARBA" id="ARBA00022679"/>
    </source>
</evidence>
<name>A0A1J1CT54_CLOSG</name>
<dbReference type="Proteomes" id="UP000182204">
    <property type="component" value="Chromosome"/>
</dbReference>
<dbReference type="InterPro" id="IPR008921">
    <property type="entry name" value="DNA_pol3_clamp-load_cplx_C"/>
</dbReference>
<dbReference type="EMBL" id="CP013243">
    <property type="protein sequence ID" value="APH15827.1"/>
    <property type="molecule type" value="Genomic_DNA"/>
</dbReference>
<evidence type="ECO:0000256" key="5">
    <source>
        <dbReference type="ARBA" id="ARBA00022932"/>
    </source>
</evidence>